<evidence type="ECO:0000313" key="5">
    <source>
        <dbReference type="EMBL" id="JAG05075.1"/>
    </source>
</evidence>
<dbReference type="PANTHER" id="PTHR12174:SF23">
    <property type="entry name" value="MINOR HISTOCOMPATIBILITY ANTIGEN H13"/>
    <property type="match status" value="1"/>
</dbReference>
<feature type="region of interest" description="Disordered" evidence="3">
    <location>
        <begin position="179"/>
        <end position="258"/>
    </location>
</feature>
<evidence type="ECO:0000313" key="7">
    <source>
        <dbReference type="EMBL" id="JAQ14558.1"/>
    </source>
</evidence>
<dbReference type="GO" id="GO:0033619">
    <property type="term" value="P:membrane protein proteolysis"/>
    <property type="evidence" value="ECO:0007669"/>
    <property type="project" value="TreeGrafter"/>
</dbReference>
<dbReference type="PANTHER" id="PTHR12174">
    <property type="entry name" value="SIGNAL PEPTIDE PEPTIDASE"/>
    <property type="match status" value="1"/>
</dbReference>
<feature type="transmembrane region" description="Helical" evidence="4">
    <location>
        <begin position="46"/>
        <end position="65"/>
    </location>
</feature>
<dbReference type="GO" id="GO:0098553">
    <property type="term" value="C:lumenal side of endoplasmic reticulum membrane"/>
    <property type="evidence" value="ECO:0007669"/>
    <property type="project" value="TreeGrafter"/>
</dbReference>
<keyword evidence="2" id="KW-0256">Endoplasmic reticulum</keyword>
<evidence type="ECO:0000256" key="2">
    <source>
        <dbReference type="ARBA" id="ARBA00022824"/>
    </source>
</evidence>
<feature type="compositionally biased region" description="Acidic residues" evidence="3">
    <location>
        <begin position="226"/>
        <end position="236"/>
    </location>
</feature>
<dbReference type="GO" id="GO:0098554">
    <property type="term" value="C:cytoplasmic side of endoplasmic reticulum membrane"/>
    <property type="evidence" value="ECO:0007669"/>
    <property type="project" value="TreeGrafter"/>
</dbReference>
<reference evidence="6" key="1">
    <citation type="journal article" date="2014" name="PLoS ONE">
        <title>Transcriptome-Based Identification of ABC Transporters in the Western Tarnished Plant Bug Lygus hesperus.</title>
        <authorList>
            <person name="Hull J.J."/>
            <person name="Chaney K."/>
            <person name="Geib S.M."/>
            <person name="Fabrick J.A."/>
            <person name="Brent C.S."/>
            <person name="Walsh D."/>
            <person name="Lavine L.C."/>
        </authorList>
    </citation>
    <scope>NUCLEOTIDE SEQUENCE</scope>
</reference>
<evidence type="ECO:0000313" key="6">
    <source>
        <dbReference type="EMBL" id="JAG05076.1"/>
    </source>
</evidence>
<organism evidence="6">
    <name type="scientific">Lygus hesperus</name>
    <name type="common">Western plant bug</name>
    <dbReference type="NCBI Taxonomy" id="30085"/>
    <lineage>
        <taxon>Eukaryota</taxon>
        <taxon>Metazoa</taxon>
        <taxon>Ecdysozoa</taxon>
        <taxon>Arthropoda</taxon>
        <taxon>Hexapoda</taxon>
        <taxon>Insecta</taxon>
        <taxon>Pterygota</taxon>
        <taxon>Neoptera</taxon>
        <taxon>Paraneoptera</taxon>
        <taxon>Hemiptera</taxon>
        <taxon>Heteroptera</taxon>
        <taxon>Panheteroptera</taxon>
        <taxon>Cimicomorpha</taxon>
        <taxon>Miridae</taxon>
        <taxon>Mirini</taxon>
        <taxon>Lygus</taxon>
    </lineage>
</organism>
<dbReference type="Pfam" id="PF04258">
    <property type="entry name" value="Peptidase_A22B"/>
    <property type="match status" value="1"/>
</dbReference>
<feature type="compositionally biased region" description="Basic and acidic residues" evidence="3">
    <location>
        <begin position="243"/>
        <end position="252"/>
    </location>
</feature>
<dbReference type="EMBL" id="GBHO01038528">
    <property type="protein sequence ID" value="JAG05076.1"/>
    <property type="molecule type" value="Transcribed_RNA"/>
</dbReference>
<feature type="transmembrane region" description="Helical" evidence="4">
    <location>
        <begin position="142"/>
        <end position="160"/>
    </location>
</feature>
<reference evidence="7" key="3">
    <citation type="journal article" date="2016" name="Gigascience">
        <title>De novo construction of an expanded transcriptome assembly for the western tarnished plant bug, Lygus hesperus.</title>
        <authorList>
            <person name="Tassone E.E."/>
            <person name="Geib S.M."/>
            <person name="Hall B."/>
            <person name="Fabrick J.A."/>
            <person name="Brent C.S."/>
            <person name="Hull J.J."/>
        </authorList>
    </citation>
    <scope>NUCLEOTIDE SEQUENCE</scope>
</reference>
<dbReference type="AlphaFoldDB" id="A0A0A9WCG0"/>
<name>A0A0A9WCG0_LYGHE</name>
<dbReference type="EMBL" id="GBHO01038529">
    <property type="protein sequence ID" value="JAG05075.1"/>
    <property type="molecule type" value="Transcribed_RNA"/>
</dbReference>
<keyword evidence="4" id="KW-0472">Membrane</keyword>
<feature type="compositionally biased region" description="Acidic residues" evidence="3">
    <location>
        <begin position="197"/>
        <end position="213"/>
    </location>
</feature>
<proteinExistence type="predicted"/>
<gene>
    <name evidence="6" type="primary">Hm13_1</name>
    <name evidence="5" type="synonym">Hm13_0</name>
    <name evidence="6" type="ORF">CM83_6623</name>
    <name evidence="5" type="ORF">CM83_6625</name>
    <name evidence="7" type="ORF">g.6919</name>
</gene>
<dbReference type="EMBL" id="GDHC01004071">
    <property type="protein sequence ID" value="JAQ14558.1"/>
    <property type="molecule type" value="Transcribed_RNA"/>
</dbReference>
<dbReference type="GO" id="GO:0042500">
    <property type="term" value="F:aspartic endopeptidase activity, intramembrane cleaving"/>
    <property type="evidence" value="ECO:0007669"/>
    <property type="project" value="InterPro"/>
</dbReference>
<evidence type="ECO:0000256" key="3">
    <source>
        <dbReference type="SAM" id="MobiDB-lite"/>
    </source>
</evidence>
<comment type="subcellular location">
    <subcellularLocation>
        <location evidence="1">Endoplasmic reticulum membrane</location>
        <topology evidence="1">Multi-pass membrane protein</topology>
    </subcellularLocation>
</comment>
<keyword evidence="4" id="KW-0812">Transmembrane</keyword>
<dbReference type="GO" id="GO:0006465">
    <property type="term" value="P:signal peptide processing"/>
    <property type="evidence" value="ECO:0007669"/>
    <property type="project" value="TreeGrafter"/>
</dbReference>
<evidence type="ECO:0000256" key="1">
    <source>
        <dbReference type="ARBA" id="ARBA00004477"/>
    </source>
</evidence>
<protein>
    <submittedName>
        <fullName evidence="6">Minor histocompatibility antigen H13</fullName>
    </submittedName>
</protein>
<keyword evidence="4" id="KW-1133">Transmembrane helix</keyword>
<reference evidence="6" key="2">
    <citation type="submission" date="2014-07" db="EMBL/GenBank/DDBJ databases">
        <authorList>
            <person name="Hull J."/>
        </authorList>
    </citation>
    <scope>NUCLEOTIDE SEQUENCE</scope>
</reference>
<feature type="transmembrane region" description="Helical" evidence="4">
    <location>
        <begin position="114"/>
        <end position="136"/>
    </location>
</feature>
<evidence type="ECO:0000256" key="4">
    <source>
        <dbReference type="SAM" id="Phobius"/>
    </source>
</evidence>
<dbReference type="InterPro" id="IPR007369">
    <property type="entry name" value="Peptidase_A22B_SPP"/>
</dbReference>
<accession>A0A0A9WCG0</accession>
<sequence>MSAFILLSGLFVYDIFWVFGTNVMKTVALSLNIPIKLLFFNYSPKPSMLGLGDIIIPGAFITLMHRYDRYLKNEKSSFNFHSPIDTTNYKAVFDKYFNILMDWSYANDTIRYKYFNISLVGYIFGLLSSFIFMQLTKAAQPALLYLVPSLIAAVLGAAYYESPREFEKLIAYKEIQQNKGTSDDVTSHTEPTSETVEQLEPEPELELEPEPEPEPLTAENDHNSDDEPTDQVDIDDAMANMVHKGEEVREPNEEIPTM</sequence>